<accession>A0A174G4I2</accession>
<proteinExistence type="predicted"/>
<sequence>MGEKPKFAFLGNSHMVFWALDVYFTSGVDSRRFTFEWQGLQYFVRSTETGFRFVKHT</sequence>
<evidence type="ECO:0000313" key="1">
    <source>
        <dbReference type="EMBL" id="CUO56891.1"/>
    </source>
</evidence>
<dbReference type="STRING" id="338188.ERS852397_02312"/>
<gene>
    <name evidence="1" type="ORF">ERS852397_02312</name>
</gene>
<reference evidence="1 2" key="1">
    <citation type="submission" date="2015-09" db="EMBL/GenBank/DDBJ databases">
        <authorList>
            <consortium name="Pathogen Informatics"/>
        </authorList>
    </citation>
    <scope>NUCLEOTIDE SEQUENCE [LARGE SCALE GENOMIC DNA]</scope>
    <source>
        <strain evidence="1 2">2789STDY5608840</strain>
    </source>
</reference>
<dbReference type="Proteomes" id="UP000095517">
    <property type="component" value="Unassembled WGS sequence"/>
</dbReference>
<evidence type="ECO:0000313" key="2">
    <source>
        <dbReference type="Proteomes" id="UP000095517"/>
    </source>
</evidence>
<name>A0A174G4I2_9BACE</name>
<dbReference type="AlphaFoldDB" id="A0A174G4I2"/>
<dbReference type="EMBL" id="CYZH01000011">
    <property type="protein sequence ID" value="CUO56891.1"/>
    <property type="molecule type" value="Genomic_DNA"/>
</dbReference>
<organism evidence="1 2">
    <name type="scientific">Bacteroides finegoldii</name>
    <dbReference type="NCBI Taxonomy" id="338188"/>
    <lineage>
        <taxon>Bacteria</taxon>
        <taxon>Pseudomonadati</taxon>
        <taxon>Bacteroidota</taxon>
        <taxon>Bacteroidia</taxon>
        <taxon>Bacteroidales</taxon>
        <taxon>Bacteroidaceae</taxon>
        <taxon>Bacteroides</taxon>
    </lineage>
</organism>
<protein>
    <submittedName>
        <fullName evidence="1">Lysophospholipase L1 and related esterases</fullName>
    </submittedName>
</protein>